<sequence length="652" mass="73829">MFACVKSCVLFKWCRHVCVLPVCVAIEIDLSRVTFLLVRTGEREMETETETGGFGQWRYSHYFQFIARKDKNIRVKCTLCPGDKFLSTASKSMSNLSKHLSAQHGNTKLVAKDPARRSSEGVEEQPTPPKQAKLFTSVGAQKQVTQKDINRLVAGFIVEDMLPLSTIESPRFQKILDKIPATRKPMSDRKTFSRYLDKCYSNMESNLKRTFESLDHVSTTADIWSANNKSYLGMTAHWIDGISFKREKAALCCKRVRGRHTYDVIACEIDGVHSAFGLSHKVIACVTDNGSNFSKAFRIFESHPDDGSDSDEPPDDEEEEVTFTDVAEALSTGSDEAFSLPPHLRCASHTLNLISKNDLEKWLTSNSDCKAVYRSAFAKCTALWTKTSRSTVASDQVEDVLKRKLIIPTATRWNSTHDALSLITEIPVRDLNTIFSRLGLKGITEREYQFLKEYCAVTRPLAAALDILQGEEDCYYGTLLPTLEILMSKLLALKDAESAQTYEAVKAAIKDRFASVLDSKDALMAAATSPKFKVRWLKDERRRDAPLIRPADQSPATSSHNGFFDFEEDISYTAETEVMEYLKMPGSDWEVLSRFPRIKEIAKQYNTPIPSSAPVERLFSLGSIVLTPRRNRLSDKRFERLLLMRYNRYFEE</sequence>
<evidence type="ECO:0008006" key="4">
    <source>
        <dbReference type="Google" id="ProtNLM"/>
    </source>
</evidence>
<keyword evidence="3" id="KW-1185">Reference proteome</keyword>
<feature type="region of interest" description="Disordered" evidence="1">
    <location>
        <begin position="105"/>
        <end position="130"/>
    </location>
</feature>
<organism evidence="2 3">
    <name type="scientific">Sparus aurata</name>
    <name type="common">Gilthead sea bream</name>
    <dbReference type="NCBI Taxonomy" id="8175"/>
    <lineage>
        <taxon>Eukaryota</taxon>
        <taxon>Metazoa</taxon>
        <taxon>Chordata</taxon>
        <taxon>Craniata</taxon>
        <taxon>Vertebrata</taxon>
        <taxon>Euteleostomi</taxon>
        <taxon>Actinopterygii</taxon>
        <taxon>Neopterygii</taxon>
        <taxon>Teleostei</taxon>
        <taxon>Neoteleostei</taxon>
        <taxon>Acanthomorphata</taxon>
        <taxon>Eupercaria</taxon>
        <taxon>Spariformes</taxon>
        <taxon>Sparidae</taxon>
        <taxon>Sparus</taxon>
    </lineage>
</organism>
<evidence type="ECO:0000313" key="2">
    <source>
        <dbReference type="Ensembl" id="ENSSAUP00010017249.1"/>
    </source>
</evidence>
<reference evidence="2" key="2">
    <citation type="submission" date="2025-08" db="UniProtKB">
        <authorList>
            <consortium name="Ensembl"/>
        </authorList>
    </citation>
    <scope>IDENTIFICATION</scope>
</reference>
<protein>
    <recommendedName>
        <fullName evidence="4">BED-type domain-containing protein</fullName>
    </recommendedName>
</protein>
<dbReference type="Ensembl" id="ENSSAUT00010018250.1">
    <property type="protein sequence ID" value="ENSSAUP00010017249.1"/>
    <property type="gene ID" value="ENSSAUG00010007907.1"/>
</dbReference>
<feature type="compositionally biased region" description="Basic and acidic residues" evidence="1">
    <location>
        <begin position="110"/>
        <end position="120"/>
    </location>
</feature>
<dbReference type="OMA" id="NNIRIRM"/>
<dbReference type="SUPFAM" id="SSF140996">
    <property type="entry name" value="Hermes dimerisation domain"/>
    <property type="match status" value="1"/>
</dbReference>
<name>A0A671UTF8_SPAAU</name>
<dbReference type="InterPro" id="IPR012337">
    <property type="entry name" value="RNaseH-like_sf"/>
</dbReference>
<proteinExistence type="predicted"/>
<reference evidence="2" key="3">
    <citation type="submission" date="2025-09" db="UniProtKB">
        <authorList>
            <consortium name="Ensembl"/>
        </authorList>
    </citation>
    <scope>IDENTIFICATION</scope>
</reference>
<dbReference type="GeneTree" id="ENSGT00530000064692"/>
<evidence type="ECO:0000313" key="3">
    <source>
        <dbReference type="Proteomes" id="UP000472265"/>
    </source>
</evidence>
<dbReference type="Proteomes" id="UP000472265">
    <property type="component" value="Chromosome 11"/>
</dbReference>
<dbReference type="PANTHER" id="PTHR47501">
    <property type="entry name" value="TRANSPOSASE-RELATED"/>
    <property type="match status" value="1"/>
</dbReference>
<reference evidence="2" key="1">
    <citation type="submission" date="2021-04" db="EMBL/GenBank/DDBJ databases">
        <authorList>
            <consortium name="Wellcome Sanger Institute Data Sharing"/>
        </authorList>
    </citation>
    <scope>NUCLEOTIDE SEQUENCE [LARGE SCALE GENOMIC DNA]</scope>
</reference>
<dbReference type="AlphaFoldDB" id="A0A671UTF8"/>
<dbReference type="SUPFAM" id="SSF53098">
    <property type="entry name" value="Ribonuclease H-like"/>
    <property type="match status" value="1"/>
</dbReference>
<dbReference type="PANTHER" id="PTHR47501:SF7">
    <property type="entry name" value="TRANSPOSASE"/>
    <property type="match status" value="1"/>
</dbReference>
<evidence type="ECO:0000256" key="1">
    <source>
        <dbReference type="SAM" id="MobiDB-lite"/>
    </source>
</evidence>
<accession>A0A671UTF8</accession>
<dbReference type="InParanoid" id="A0A671UTF8"/>